<sequence>VQSLEARPTNGHEDHLSNGHRDAQDELEQELIGLRSELELEKQRSTQQSLGAERSRRTAADERCMVLQALRDFVTGEGQLSEAKAEEALRQLLGESLRLEKDVDLQNAERLLKKQEHCHREELRDLVALCNQELRRRDRSASELL</sequence>
<dbReference type="AlphaFoldDB" id="A0A813G2U1"/>
<feature type="compositionally biased region" description="Basic and acidic residues" evidence="1">
    <location>
        <begin position="10"/>
        <end position="24"/>
    </location>
</feature>
<evidence type="ECO:0000313" key="2">
    <source>
        <dbReference type="EMBL" id="CAE8619371.1"/>
    </source>
</evidence>
<organism evidence="2 3">
    <name type="scientific">Polarella glacialis</name>
    <name type="common">Dinoflagellate</name>
    <dbReference type="NCBI Taxonomy" id="89957"/>
    <lineage>
        <taxon>Eukaryota</taxon>
        <taxon>Sar</taxon>
        <taxon>Alveolata</taxon>
        <taxon>Dinophyceae</taxon>
        <taxon>Suessiales</taxon>
        <taxon>Suessiaceae</taxon>
        <taxon>Polarella</taxon>
    </lineage>
</organism>
<evidence type="ECO:0000313" key="3">
    <source>
        <dbReference type="Proteomes" id="UP000654075"/>
    </source>
</evidence>
<protein>
    <submittedName>
        <fullName evidence="2">Uncharacterized protein</fullName>
    </submittedName>
</protein>
<feature type="non-terminal residue" evidence="2">
    <location>
        <position position="145"/>
    </location>
</feature>
<feature type="non-terminal residue" evidence="2">
    <location>
        <position position="1"/>
    </location>
</feature>
<feature type="region of interest" description="Disordered" evidence="1">
    <location>
        <begin position="1"/>
        <end position="59"/>
    </location>
</feature>
<reference evidence="2" key="1">
    <citation type="submission" date="2021-02" db="EMBL/GenBank/DDBJ databases">
        <authorList>
            <person name="Dougan E. K."/>
            <person name="Rhodes N."/>
            <person name="Thang M."/>
            <person name="Chan C."/>
        </authorList>
    </citation>
    <scope>NUCLEOTIDE SEQUENCE</scope>
</reference>
<comment type="caution">
    <text evidence="2">The sequence shown here is derived from an EMBL/GenBank/DDBJ whole genome shotgun (WGS) entry which is preliminary data.</text>
</comment>
<proteinExistence type="predicted"/>
<evidence type="ECO:0000256" key="1">
    <source>
        <dbReference type="SAM" id="MobiDB-lite"/>
    </source>
</evidence>
<dbReference type="EMBL" id="CAJNNV010026996">
    <property type="protein sequence ID" value="CAE8619371.1"/>
    <property type="molecule type" value="Genomic_DNA"/>
</dbReference>
<dbReference type="Proteomes" id="UP000654075">
    <property type="component" value="Unassembled WGS sequence"/>
</dbReference>
<gene>
    <name evidence="2" type="ORF">PGLA1383_LOCUS36961</name>
</gene>
<name>A0A813G2U1_POLGL</name>
<dbReference type="OrthoDB" id="10350211at2759"/>
<accession>A0A813G2U1</accession>
<keyword evidence="3" id="KW-1185">Reference proteome</keyword>